<evidence type="ECO:0000256" key="2">
    <source>
        <dbReference type="SAM" id="Phobius"/>
    </source>
</evidence>
<keyword evidence="2" id="KW-0812">Transmembrane</keyword>
<dbReference type="RefSeq" id="WP_191769559.1">
    <property type="nucleotide sequence ID" value="NZ_JACSRA010000025.1"/>
</dbReference>
<dbReference type="PANTHER" id="PTHR21666">
    <property type="entry name" value="PEPTIDASE-RELATED"/>
    <property type="match status" value="1"/>
</dbReference>
<keyword evidence="1" id="KW-0732">Signal</keyword>
<dbReference type="Pfam" id="PF01551">
    <property type="entry name" value="Peptidase_M23"/>
    <property type="match status" value="1"/>
</dbReference>
<dbReference type="SMART" id="SM01208">
    <property type="entry name" value="G5"/>
    <property type="match status" value="1"/>
</dbReference>
<reference evidence="4 5" key="1">
    <citation type="submission" date="2020-08" db="EMBL/GenBank/DDBJ databases">
        <title>A Genomic Blueprint of the Chicken Gut Microbiome.</title>
        <authorList>
            <person name="Gilroy R."/>
            <person name="Ravi A."/>
            <person name="Getino M."/>
            <person name="Pursley I."/>
            <person name="Horton D.L."/>
            <person name="Alikhan N.-F."/>
            <person name="Baker D."/>
            <person name="Gharbi K."/>
            <person name="Hall N."/>
            <person name="Watson M."/>
            <person name="Adriaenssens E.M."/>
            <person name="Foster-Nyarko E."/>
            <person name="Jarju S."/>
            <person name="Secka A."/>
            <person name="Antonio M."/>
            <person name="Oren A."/>
            <person name="Chaudhuri R."/>
            <person name="La Ragione R.M."/>
            <person name="Hildebrand F."/>
            <person name="Pallen M.J."/>
        </authorList>
    </citation>
    <scope>NUCLEOTIDE SEQUENCE [LARGE SCALE GENOMIC DNA]</scope>
    <source>
        <strain evidence="4 5">Sa3CVN1</strain>
    </source>
</reference>
<evidence type="ECO:0000256" key="1">
    <source>
        <dbReference type="ARBA" id="ARBA00022729"/>
    </source>
</evidence>
<accession>A0ABR8PWT8</accession>
<dbReference type="InterPro" id="IPR011055">
    <property type="entry name" value="Dup_hybrid_motif"/>
</dbReference>
<dbReference type="CDD" id="cd12797">
    <property type="entry name" value="M23_peptidase"/>
    <property type="match status" value="1"/>
</dbReference>
<feature type="transmembrane region" description="Helical" evidence="2">
    <location>
        <begin position="7"/>
        <end position="27"/>
    </location>
</feature>
<dbReference type="Proteomes" id="UP000627781">
    <property type="component" value="Unassembled WGS sequence"/>
</dbReference>
<comment type="caution">
    <text evidence="4">The sequence shown here is derived from an EMBL/GenBank/DDBJ whole genome shotgun (WGS) entry which is preliminary data.</text>
</comment>
<keyword evidence="2" id="KW-0472">Membrane</keyword>
<dbReference type="Gene3D" id="2.20.230.10">
    <property type="entry name" value="Resuscitation-promoting factor rpfb"/>
    <property type="match status" value="1"/>
</dbReference>
<evidence type="ECO:0000259" key="3">
    <source>
        <dbReference type="PROSITE" id="PS51109"/>
    </source>
</evidence>
<dbReference type="Pfam" id="PF07501">
    <property type="entry name" value="G5"/>
    <property type="match status" value="1"/>
</dbReference>
<name>A0ABR8PWT8_9CLOT</name>
<dbReference type="PROSITE" id="PS51109">
    <property type="entry name" value="G5"/>
    <property type="match status" value="1"/>
</dbReference>
<organism evidence="4 5">
    <name type="scientific">Clostridium cibarium</name>
    <dbReference type="NCBI Taxonomy" id="2762247"/>
    <lineage>
        <taxon>Bacteria</taxon>
        <taxon>Bacillati</taxon>
        <taxon>Bacillota</taxon>
        <taxon>Clostridia</taxon>
        <taxon>Eubacteriales</taxon>
        <taxon>Clostridiaceae</taxon>
        <taxon>Clostridium</taxon>
    </lineage>
</organism>
<dbReference type="InterPro" id="IPR050570">
    <property type="entry name" value="Cell_wall_metabolism_enzyme"/>
</dbReference>
<feature type="domain" description="G5" evidence="3">
    <location>
        <begin position="150"/>
        <end position="230"/>
    </location>
</feature>
<proteinExistence type="predicted"/>
<gene>
    <name evidence="4" type="ORF">H9661_14645</name>
</gene>
<dbReference type="PANTHER" id="PTHR21666:SF289">
    <property type="entry name" value="L-ALA--D-GLU ENDOPEPTIDASE"/>
    <property type="match status" value="1"/>
</dbReference>
<evidence type="ECO:0000313" key="4">
    <source>
        <dbReference type="EMBL" id="MBD7912594.1"/>
    </source>
</evidence>
<protein>
    <submittedName>
        <fullName evidence="4">Peptidoglycan DD-metalloendopeptidase family protein</fullName>
    </submittedName>
</protein>
<keyword evidence="2" id="KW-1133">Transmembrane helix</keyword>
<keyword evidence="5" id="KW-1185">Reference proteome</keyword>
<sequence length="359" mass="39860">MNKKLIKILKVTLTSIGISLVFTNYFINKDENLMVSNLLCENNDINVDLQNDTSKDDKEIASIGKQGSLLNMIIKNNNYGVISSEEEGKKVLEKIGKAYIDKNNIDKGNILDVNVKTNVEYSKCFKEVTSVDSVDAIAKRIVDDNDNKNIVEVDLKCKEIRKEEIKPSVKTINRDDMYIGQVKKEDGAVGYREVVSKVSYTNGRKIGEEVLEEKTLVPSKDNIIYKGCKSPIPDKVAFLEHPTRGGTITSVFGERWGKKHNGIDIAHKSGDPVYCAFDGIVKECGYVSGYGNKILIEHEGNIQTVYAHLSSFETRIGAQVKKGDIIGRVGSTGNSTGPHLHFEVRANGVPIDPQCYIRV</sequence>
<evidence type="ECO:0000313" key="5">
    <source>
        <dbReference type="Proteomes" id="UP000627781"/>
    </source>
</evidence>
<dbReference type="InterPro" id="IPR016047">
    <property type="entry name" value="M23ase_b-sheet_dom"/>
</dbReference>
<dbReference type="InterPro" id="IPR011098">
    <property type="entry name" value="G5_dom"/>
</dbReference>
<dbReference type="Gene3D" id="2.70.70.10">
    <property type="entry name" value="Glucose Permease (Domain IIA)"/>
    <property type="match status" value="1"/>
</dbReference>
<dbReference type="SUPFAM" id="SSF51261">
    <property type="entry name" value="Duplicated hybrid motif"/>
    <property type="match status" value="1"/>
</dbReference>
<dbReference type="EMBL" id="JACSRA010000025">
    <property type="protein sequence ID" value="MBD7912594.1"/>
    <property type="molecule type" value="Genomic_DNA"/>
</dbReference>